<reference evidence="2 3" key="1">
    <citation type="submission" date="2017-05" db="EMBL/GenBank/DDBJ databases">
        <title>Complete and WGS of Bordetella genogroups.</title>
        <authorList>
            <person name="Spilker T."/>
            <person name="LiPuma J."/>
        </authorList>
    </citation>
    <scope>NUCLEOTIDE SEQUENCE [LARGE SCALE GENOMIC DNA]</scope>
    <source>
        <strain evidence="2 3">AU10456</strain>
    </source>
</reference>
<comment type="caution">
    <text evidence="2">The sequence shown here is derived from an EMBL/GenBank/DDBJ whole genome shotgun (WGS) entry which is preliminary data.</text>
</comment>
<accession>A0A261T656</accession>
<evidence type="ECO:0000259" key="1">
    <source>
        <dbReference type="Pfam" id="PF03476"/>
    </source>
</evidence>
<organism evidence="2 3">
    <name type="scientific">Bordetella genomosp. 5</name>
    <dbReference type="NCBI Taxonomy" id="1395608"/>
    <lineage>
        <taxon>Bacteria</taxon>
        <taxon>Pseudomonadati</taxon>
        <taxon>Pseudomonadota</taxon>
        <taxon>Betaproteobacteria</taxon>
        <taxon>Burkholderiales</taxon>
        <taxon>Alcaligenaceae</taxon>
        <taxon>Bordetella</taxon>
    </lineage>
</organism>
<proteinExistence type="predicted"/>
<keyword evidence="3" id="KW-1185">Reference proteome</keyword>
<feature type="domain" description="Molybdenum cofactor sulfurase middle" evidence="1">
    <location>
        <begin position="23"/>
        <end position="109"/>
    </location>
</feature>
<dbReference type="SUPFAM" id="SSF141673">
    <property type="entry name" value="MOSC N-terminal domain-like"/>
    <property type="match status" value="1"/>
</dbReference>
<evidence type="ECO:0000313" key="3">
    <source>
        <dbReference type="Proteomes" id="UP000216913"/>
    </source>
</evidence>
<dbReference type="OrthoDB" id="581532at2"/>
<gene>
    <name evidence="2" type="ORF">CAL25_22255</name>
</gene>
<name>A0A261T656_9BORD</name>
<dbReference type="EMBL" id="NEVP01000013">
    <property type="protein sequence ID" value="OZI45104.1"/>
    <property type="molecule type" value="Genomic_DNA"/>
</dbReference>
<dbReference type="InterPro" id="IPR005303">
    <property type="entry name" value="MOCOS_middle"/>
</dbReference>
<dbReference type="AlphaFoldDB" id="A0A261T656"/>
<protein>
    <recommendedName>
        <fullName evidence="1">Molybdenum cofactor sulfurase middle domain-containing protein</fullName>
    </recommendedName>
</protein>
<dbReference type="RefSeq" id="WP_094803998.1">
    <property type="nucleotide sequence ID" value="NZ_NEVP01000013.1"/>
</dbReference>
<evidence type="ECO:0000313" key="2">
    <source>
        <dbReference type="EMBL" id="OZI45104.1"/>
    </source>
</evidence>
<sequence>MSTPYQPIAECGVIDDARAADYHRRWLVANDAGQWLTRELSPRLADVTVELRLGYLVIRAPGMLRLDVPLDVIEDDDSVRYQMLVGEQTVDVVDEGELAAAWLSNHLGIPARLLKLHPDTAPVRWPGASA</sequence>
<dbReference type="Pfam" id="PF03476">
    <property type="entry name" value="MOSC_N"/>
    <property type="match status" value="1"/>
</dbReference>
<dbReference type="Proteomes" id="UP000216913">
    <property type="component" value="Unassembled WGS sequence"/>
</dbReference>